<proteinExistence type="predicted"/>
<reference evidence="2" key="4">
    <citation type="journal article" date="2018" name="Nat. Plants">
        <title>Whole-genome landscape of Medicago truncatula symbiotic genes.</title>
        <authorList>
            <person name="Pecrix Y."/>
            <person name="Gamas P."/>
            <person name="Carrere S."/>
        </authorList>
    </citation>
    <scope>NUCLEOTIDE SEQUENCE</scope>
    <source>
        <tissue evidence="2">Leaves</tissue>
    </source>
</reference>
<name>A0A072VJT5_MEDTR</name>
<dbReference type="EMBL" id="CM001217">
    <property type="protein sequence ID" value="KEH41713.1"/>
    <property type="molecule type" value="Genomic_DNA"/>
</dbReference>
<accession>A0A072VJT5</accession>
<dbReference type="EMBL" id="PSQE01000001">
    <property type="protein sequence ID" value="RHN79270.1"/>
    <property type="molecule type" value="Genomic_DNA"/>
</dbReference>
<reference evidence="1 4" key="1">
    <citation type="journal article" date="2011" name="Nature">
        <title>The Medicago genome provides insight into the evolution of rhizobial symbioses.</title>
        <authorList>
            <person name="Young N.D."/>
            <person name="Debelle F."/>
            <person name="Oldroyd G.E."/>
            <person name="Geurts R."/>
            <person name="Cannon S.B."/>
            <person name="Udvardi M.K."/>
            <person name="Benedito V.A."/>
            <person name="Mayer K.F."/>
            <person name="Gouzy J."/>
            <person name="Schoof H."/>
            <person name="Van de Peer Y."/>
            <person name="Proost S."/>
            <person name="Cook D.R."/>
            <person name="Meyers B.C."/>
            <person name="Spannagl M."/>
            <person name="Cheung F."/>
            <person name="De Mita S."/>
            <person name="Krishnakumar V."/>
            <person name="Gundlach H."/>
            <person name="Zhou S."/>
            <person name="Mudge J."/>
            <person name="Bharti A.K."/>
            <person name="Murray J.D."/>
            <person name="Naoumkina M.A."/>
            <person name="Rosen B."/>
            <person name="Silverstein K.A."/>
            <person name="Tang H."/>
            <person name="Rombauts S."/>
            <person name="Zhao P.X."/>
            <person name="Zhou P."/>
            <person name="Barbe V."/>
            <person name="Bardou P."/>
            <person name="Bechner M."/>
            <person name="Bellec A."/>
            <person name="Berger A."/>
            <person name="Berges H."/>
            <person name="Bidwell S."/>
            <person name="Bisseling T."/>
            <person name="Choisne N."/>
            <person name="Couloux A."/>
            <person name="Denny R."/>
            <person name="Deshpande S."/>
            <person name="Dai X."/>
            <person name="Doyle J.J."/>
            <person name="Dudez A.M."/>
            <person name="Farmer A.D."/>
            <person name="Fouteau S."/>
            <person name="Franken C."/>
            <person name="Gibelin C."/>
            <person name="Gish J."/>
            <person name="Goldstein S."/>
            <person name="Gonzalez A.J."/>
            <person name="Green P.J."/>
            <person name="Hallab A."/>
            <person name="Hartog M."/>
            <person name="Hua A."/>
            <person name="Humphray S.J."/>
            <person name="Jeong D.H."/>
            <person name="Jing Y."/>
            <person name="Jocker A."/>
            <person name="Kenton S.M."/>
            <person name="Kim D.J."/>
            <person name="Klee K."/>
            <person name="Lai H."/>
            <person name="Lang C."/>
            <person name="Lin S."/>
            <person name="Macmil S.L."/>
            <person name="Magdelenat G."/>
            <person name="Matthews L."/>
            <person name="McCorrison J."/>
            <person name="Monaghan E.L."/>
            <person name="Mun J.H."/>
            <person name="Najar F.Z."/>
            <person name="Nicholson C."/>
            <person name="Noirot C."/>
            <person name="O'Bleness M."/>
            <person name="Paule C.R."/>
            <person name="Poulain J."/>
            <person name="Prion F."/>
            <person name="Qin B."/>
            <person name="Qu C."/>
            <person name="Retzel E.F."/>
            <person name="Riddle C."/>
            <person name="Sallet E."/>
            <person name="Samain S."/>
            <person name="Samson N."/>
            <person name="Sanders I."/>
            <person name="Saurat O."/>
            <person name="Scarpelli C."/>
            <person name="Schiex T."/>
            <person name="Segurens B."/>
            <person name="Severin A.J."/>
            <person name="Sherrier D.J."/>
            <person name="Shi R."/>
            <person name="Sims S."/>
            <person name="Singer S.R."/>
            <person name="Sinharoy S."/>
            <person name="Sterck L."/>
            <person name="Viollet A."/>
            <person name="Wang B.B."/>
            <person name="Wang K."/>
            <person name="Wang M."/>
            <person name="Wang X."/>
            <person name="Warfsmann J."/>
            <person name="Weissenbach J."/>
            <person name="White D.D."/>
            <person name="White J.D."/>
            <person name="Wiley G.B."/>
            <person name="Wincker P."/>
            <person name="Xing Y."/>
            <person name="Yang L."/>
            <person name="Yao Z."/>
            <person name="Ying F."/>
            <person name="Zhai J."/>
            <person name="Zhou L."/>
            <person name="Zuber A."/>
            <person name="Denarie J."/>
            <person name="Dixon R.A."/>
            <person name="May G.D."/>
            <person name="Schwartz D.C."/>
            <person name="Rogers J."/>
            <person name="Quetier F."/>
            <person name="Town C.D."/>
            <person name="Roe B.A."/>
        </authorList>
    </citation>
    <scope>NUCLEOTIDE SEQUENCE [LARGE SCALE GENOMIC DNA]</scope>
    <source>
        <strain evidence="1">A17</strain>
        <strain evidence="3 4">cv. Jemalong A17</strain>
    </source>
</reference>
<dbReference type="Proteomes" id="UP000002051">
    <property type="component" value="Unassembled WGS sequence"/>
</dbReference>
<dbReference type="HOGENOM" id="CLU_2162127_0_0_1"/>
<evidence type="ECO:0000313" key="1">
    <source>
        <dbReference type="EMBL" id="KEH41713.1"/>
    </source>
</evidence>
<organism evidence="1 4">
    <name type="scientific">Medicago truncatula</name>
    <name type="common">Barrel medic</name>
    <name type="synonym">Medicago tribuloides</name>
    <dbReference type="NCBI Taxonomy" id="3880"/>
    <lineage>
        <taxon>Eukaryota</taxon>
        <taxon>Viridiplantae</taxon>
        <taxon>Streptophyta</taxon>
        <taxon>Embryophyta</taxon>
        <taxon>Tracheophyta</taxon>
        <taxon>Spermatophyta</taxon>
        <taxon>Magnoliopsida</taxon>
        <taxon>eudicotyledons</taxon>
        <taxon>Gunneridae</taxon>
        <taxon>Pentapetalae</taxon>
        <taxon>rosids</taxon>
        <taxon>fabids</taxon>
        <taxon>Fabales</taxon>
        <taxon>Fabaceae</taxon>
        <taxon>Papilionoideae</taxon>
        <taxon>50 kb inversion clade</taxon>
        <taxon>NPAAA clade</taxon>
        <taxon>Hologalegina</taxon>
        <taxon>IRL clade</taxon>
        <taxon>Trifolieae</taxon>
        <taxon>Medicago</taxon>
    </lineage>
</organism>
<dbReference type="Proteomes" id="UP000265566">
    <property type="component" value="Chromosome 1"/>
</dbReference>
<protein>
    <submittedName>
        <fullName evidence="1 3">Uncharacterized protein</fullName>
    </submittedName>
</protein>
<dbReference type="EnsemblPlants" id="KEH41713">
    <property type="protein sequence ID" value="KEH41713"/>
    <property type="gene ID" value="MTR_1g054150"/>
</dbReference>
<dbReference type="AlphaFoldDB" id="A0A072VJT5"/>
<evidence type="ECO:0000313" key="3">
    <source>
        <dbReference type="EnsemblPlants" id="KEH41713"/>
    </source>
</evidence>
<dbReference type="Gramene" id="rna3038">
    <property type="protein sequence ID" value="RHN79270.1"/>
    <property type="gene ID" value="gene3038"/>
</dbReference>
<sequence length="111" mass="12465">MDYSMHQPWTSYPLASINPVTSLLRLGVLVPTPVSYAGEQPHITNPFHQCNPPLVQEIQWRNNGDLNLEPPWKFPHLKSMLNKVSIPARKCVASSNRSLGEASTIGSQLYR</sequence>
<evidence type="ECO:0000313" key="2">
    <source>
        <dbReference type="EMBL" id="RHN79270.1"/>
    </source>
</evidence>
<gene>
    <name evidence="1" type="ordered locus">MTR_1g054150</name>
    <name evidence="2" type="ORF">MtrunA17_Chr1g0175481</name>
</gene>
<reference evidence="1 4" key="2">
    <citation type="journal article" date="2014" name="BMC Genomics">
        <title>An improved genome release (version Mt4.0) for the model legume Medicago truncatula.</title>
        <authorList>
            <person name="Tang H."/>
            <person name="Krishnakumar V."/>
            <person name="Bidwell S."/>
            <person name="Rosen B."/>
            <person name="Chan A."/>
            <person name="Zhou S."/>
            <person name="Gentzbittel L."/>
            <person name="Childs K.L."/>
            <person name="Yandell M."/>
            <person name="Gundlach H."/>
            <person name="Mayer K.F."/>
            <person name="Schwartz D.C."/>
            <person name="Town C.D."/>
        </authorList>
    </citation>
    <scope>GENOME REANNOTATION</scope>
    <source>
        <strain evidence="1">A17</strain>
        <strain evidence="3 4">cv. Jemalong A17</strain>
    </source>
</reference>
<reference evidence="3" key="3">
    <citation type="submission" date="2015-04" db="UniProtKB">
        <authorList>
            <consortium name="EnsemblPlants"/>
        </authorList>
    </citation>
    <scope>IDENTIFICATION</scope>
    <source>
        <strain evidence="3">cv. Jemalong A17</strain>
    </source>
</reference>
<evidence type="ECO:0000313" key="4">
    <source>
        <dbReference type="Proteomes" id="UP000002051"/>
    </source>
</evidence>
<keyword evidence="4" id="KW-1185">Reference proteome</keyword>